<comment type="caution">
    <text evidence="2">The sequence shown here is derived from an EMBL/GenBank/DDBJ whole genome shotgun (WGS) entry which is preliminary data.</text>
</comment>
<evidence type="ECO:0000313" key="3">
    <source>
        <dbReference type="Proteomes" id="UP000027153"/>
    </source>
</evidence>
<keyword evidence="3" id="KW-1185">Reference proteome</keyword>
<reference evidence="2 3" key="1">
    <citation type="journal article" date="2013" name="Nature">
        <title>Anaerobic oxidation of methane coupled to nitrate reduction in a novel archaeal lineage.</title>
        <authorList>
            <person name="Haroon M.F."/>
            <person name="Hu S."/>
            <person name="Shi Y."/>
            <person name="Imelfort M."/>
            <person name="Keller J."/>
            <person name="Hugenholtz P."/>
            <person name="Yuan Z."/>
            <person name="Tyson G.W."/>
        </authorList>
    </citation>
    <scope>NUCLEOTIDE SEQUENCE [LARGE SCALE GENOMIC DNA]</scope>
    <source>
        <strain evidence="2 3">ANME-2d</strain>
    </source>
</reference>
<evidence type="ECO:0000256" key="1">
    <source>
        <dbReference type="SAM" id="Phobius"/>
    </source>
</evidence>
<gene>
    <name evidence="2" type="ORF">ANME2D_00952</name>
</gene>
<proteinExistence type="predicted"/>
<dbReference type="RefSeq" id="WP_048089428.1">
    <property type="nucleotide sequence ID" value="NZ_JMIY01000002.1"/>
</dbReference>
<keyword evidence="1" id="KW-0812">Transmembrane</keyword>
<dbReference type="AlphaFoldDB" id="A0A062V9X9"/>
<sequence length="170" mass="18217" precursor="true">MKIRVVTVALLILVAATAIPSMAAGEKIEIDDDENKVMFQKFKEGDIWSIILWNASTNALAYQFNGTIGEQNTTLDGKTWKVWFNCVSPGALKHGILYSIKPGTYNVSASGVTGGNLISADPGIITILKSDGDEYSPCGGPIPPVPELSTVVLVSSGLLGILFISRRYKN</sequence>
<keyword evidence="1" id="KW-0472">Membrane</keyword>
<keyword evidence="1" id="KW-1133">Transmembrane helix</keyword>
<dbReference type="Proteomes" id="UP000027153">
    <property type="component" value="Unassembled WGS sequence"/>
</dbReference>
<organism evidence="2 3">
    <name type="scientific">Candidatus Methanoperedens nitratireducens</name>
    <dbReference type="NCBI Taxonomy" id="1392998"/>
    <lineage>
        <taxon>Archaea</taxon>
        <taxon>Methanobacteriati</taxon>
        <taxon>Methanobacteriota</taxon>
        <taxon>Stenosarchaea group</taxon>
        <taxon>Methanomicrobia</taxon>
        <taxon>Methanosarcinales</taxon>
        <taxon>ANME-2 cluster</taxon>
        <taxon>Candidatus Methanoperedentaceae</taxon>
        <taxon>Candidatus Methanoperedens</taxon>
    </lineage>
</organism>
<evidence type="ECO:0000313" key="2">
    <source>
        <dbReference type="EMBL" id="KCZ72524.1"/>
    </source>
</evidence>
<dbReference type="EMBL" id="JMIY01000002">
    <property type="protein sequence ID" value="KCZ72524.1"/>
    <property type="molecule type" value="Genomic_DNA"/>
</dbReference>
<protein>
    <submittedName>
        <fullName evidence="2">Uncharacterized protein</fullName>
    </submittedName>
</protein>
<feature type="transmembrane region" description="Helical" evidence="1">
    <location>
        <begin position="148"/>
        <end position="165"/>
    </location>
</feature>
<accession>A0A062V9X9</accession>
<name>A0A062V9X9_9EURY</name>